<dbReference type="EMBL" id="JXKG01000005">
    <property type="protein sequence ID" value="OJG15750.1"/>
    <property type="molecule type" value="Genomic_DNA"/>
</dbReference>
<dbReference type="AlphaFoldDB" id="A0A1L8R7K4"/>
<dbReference type="RefSeq" id="WP_071864409.1">
    <property type="nucleotide sequence ID" value="NZ_JBHLVQ010000007.1"/>
</dbReference>
<feature type="domain" description="Peptidase C39-like" evidence="3">
    <location>
        <begin position="355"/>
        <end position="502"/>
    </location>
</feature>
<organism evidence="4 5">
    <name type="scientific">Enterococcus canintestini</name>
    <dbReference type="NCBI Taxonomy" id="317010"/>
    <lineage>
        <taxon>Bacteria</taxon>
        <taxon>Bacillati</taxon>
        <taxon>Bacillota</taxon>
        <taxon>Bacilli</taxon>
        <taxon>Lactobacillales</taxon>
        <taxon>Enterococcaceae</taxon>
        <taxon>Enterococcus</taxon>
    </lineage>
</organism>
<feature type="compositionally biased region" description="Low complexity" evidence="1">
    <location>
        <begin position="30"/>
        <end position="60"/>
    </location>
</feature>
<dbReference type="Proteomes" id="UP000182835">
    <property type="component" value="Unassembled WGS sequence"/>
</dbReference>
<feature type="signal peptide" evidence="2">
    <location>
        <begin position="1"/>
        <end position="26"/>
    </location>
</feature>
<evidence type="ECO:0000256" key="2">
    <source>
        <dbReference type="SAM" id="SignalP"/>
    </source>
</evidence>
<protein>
    <recommendedName>
        <fullName evidence="3">Peptidase C39-like domain-containing protein</fullName>
    </recommendedName>
</protein>
<dbReference type="OrthoDB" id="1654093at2"/>
<dbReference type="PANTHER" id="PTHR37806">
    <property type="entry name" value="LMO0724 PROTEIN"/>
    <property type="match status" value="1"/>
</dbReference>
<comment type="caution">
    <text evidence="4">The sequence shown here is derived from an EMBL/GenBank/DDBJ whole genome shotgun (WGS) entry which is preliminary data.</text>
</comment>
<proteinExistence type="predicted"/>
<dbReference type="PANTHER" id="PTHR37806:SF1">
    <property type="entry name" value="PEPTIDASE C39-LIKE DOMAIN-CONTAINING PROTEIN"/>
    <property type="match status" value="1"/>
</dbReference>
<name>A0A1L8R7K4_9ENTE</name>
<sequence length="528" mass="58908">MKNKKMFLSGLLLLIALSLVPMSTQAKTIESTSSNDSFTQSSSPDSNSSFESSSVGSGSSTPLATISTAEQITANSTGKEKVSPLIKTTTVVKNEPQKNSTTKSVVKKIVASSPVKAKGANFYIQITNKNYTIWSNFSWHKRAVSASYINTLLHVKVVYLHQNGATYYSLYNNQDKWVGYLNADATKKVPIQGLWHATTKYVTVTKPTWTIWNNFNGQSKYKAATLNNRVVKVSGYYKHFNGATYYSLYDNNNKWLGYFNSSGVKEVAPQGYYHSLNKYVKITKNWTVWRNFSWQFKSSANSIAKQTILAKGYYHHFNGATYYSLYNSKGMWLGYINSSATVITAAPKPDKVVLLGVPFINQGNTMLCEGASLLEALHYKGIATKQNLMTFVKSMPVSPNNNPNNGFSGEWRHNVNGTYQGMNPTPVVKWGNKNGGKLVNQTGATVQTLKNEVANQNPVIVWVTYAFEPAEHKHLFWGDAIWNRHVVTMDGYKNGFYHVVDPVFGPSWITAKNFETAYNVSHLAVSVR</sequence>
<feature type="region of interest" description="Disordered" evidence="1">
    <location>
        <begin position="30"/>
        <end position="62"/>
    </location>
</feature>
<dbReference type="STRING" id="317010.RU96_GL002055"/>
<evidence type="ECO:0000313" key="4">
    <source>
        <dbReference type="EMBL" id="OJG15750.1"/>
    </source>
</evidence>
<reference evidence="4 5" key="1">
    <citation type="submission" date="2014-12" db="EMBL/GenBank/DDBJ databases">
        <title>Draft genome sequences of 29 type strains of Enterococci.</title>
        <authorList>
            <person name="Zhong Z."/>
            <person name="Sun Z."/>
            <person name="Liu W."/>
            <person name="Zhang W."/>
            <person name="Zhang H."/>
        </authorList>
    </citation>
    <scope>NUCLEOTIDE SEQUENCE [LARGE SCALE GENOMIC DNA]</scope>
    <source>
        <strain evidence="4 5">DSM 21207</strain>
    </source>
</reference>
<accession>A0A1L8R7K4</accession>
<dbReference type="Gene3D" id="3.90.70.10">
    <property type="entry name" value="Cysteine proteinases"/>
    <property type="match status" value="1"/>
</dbReference>
<evidence type="ECO:0000256" key="1">
    <source>
        <dbReference type="SAM" id="MobiDB-lite"/>
    </source>
</evidence>
<gene>
    <name evidence="4" type="ORF">RU96_GL002055</name>
</gene>
<dbReference type="Pfam" id="PF13529">
    <property type="entry name" value="Peptidase_C39_2"/>
    <property type="match status" value="1"/>
</dbReference>
<keyword evidence="2" id="KW-0732">Signal</keyword>
<evidence type="ECO:0000259" key="3">
    <source>
        <dbReference type="Pfam" id="PF13529"/>
    </source>
</evidence>
<dbReference type="InterPro" id="IPR039564">
    <property type="entry name" value="Peptidase_C39-like"/>
</dbReference>
<feature type="chain" id="PRO_5009879689" description="Peptidase C39-like domain-containing protein" evidence="2">
    <location>
        <begin position="27"/>
        <end position="528"/>
    </location>
</feature>
<evidence type="ECO:0000313" key="5">
    <source>
        <dbReference type="Proteomes" id="UP000182835"/>
    </source>
</evidence>